<comment type="caution">
    <text evidence="3">The sequence shown here is derived from an EMBL/GenBank/DDBJ whole genome shotgun (WGS) entry which is preliminary data.</text>
</comment>
<feature type="region of interest" description="Disordered" evidence="1">
    <location>
        <begin position="747"/>
        <end position="769"/>
    </location>
</feature>
<dbReference type="PROSITE" id="PS50190">
    <property type="entry name" value="SEC7"/>
    <property type="match status" value="1"/>
</dbReference>
<dbReference type="SUPFAM" id="SSF48425">
    <property type="entry name" value="Sec7 domain"/>
    <property type="match status" value="1"/>
</dbReference>
<feature type="compositionally biased region" description="Basic and acidic residues" evidence="1">
    <location>
        <begin position="448"/>
        <end position="459"/>
    </location>
</feature>
<feature type="compositionally biased region" description="Gly residues" evidence="1">
    <location>
        <begin position="18"/>
        <end position="32"/>
    </location>
</feature>
<dbReference type="PANTHER" id="PTHR10663">
    <property type="entry name" value="GUANYL-NUCLEOTIDE EXCHANGE FACTOR"/>
    <property type="match status" value="1"/>
</dbReference>
<dbReference type="EMBL" id="JALLAZ020000917">
    <property type="protein sequence ID" value="KAL3784764.1"/>
    <property type="molecule type" value="Genomic_DNA"/>
</dbReference>
<proteinExistence type="predicted"/>
<organism evidence="3 4">
    <name type="scientific">Stephanodiscus triporus</name>
    <dbReference type="NCBI Taxonomy" id="2934178"/>
    <lineage>
        <taxon>Eukaryota</taxon>
        <taxon>Sar</taxon>
        <taxon>Stramenopiles</taxon>
        <taxon>Ochrophyta</taxon>
        <taxon>Bacillariophyta</taxon>
        <taxon>Coscinodiscophyceae</taxon>
        <taxon>Thalassiosirophycidae</taxon>
        <taxon>Stephanodiscales</taxon>
        <taxon>Stephanodiscaceae</taxon>
        <taxon>Stephanodiscus</taxon>
    </lineage>
</organism>
<feature type="region of interest" description="Disordered" evidence="1">
    <location>
        <begin position="411"/>
        <end position="505"/>
    </location>
</feature>
<name>A0ABD3P942_9STRA</name>
<dbReference type="Proteomes" id="UP001530315">
    <property type="component" value="Unassembled WGS sequence"/>
</dbReference>
<dbReference type="Pfam" id="PF01369">
    <property type="entry name" value="Sec7"/>
    <property type="match status" value="1"/>
</dbReference>
<feature type="compositionally biased region" description="Polar residues" evidence="1">
    <location>
        <begin position="757"/>
        <end position="767"/>
    </location>
</feature>
<feature type="compositionally biased region" description="Acidic residues" evidence="1">
    <location>
        <begin position="434"/>
        <end position="447"/>
    </location>
</feature>
<dbReference type="GO" id="GO:0016192">
    <property type="term" value="P:vesicle-mediated transport"/>
    <property type="evidence" value="ECO:0007669"/>
    <property type="project" value="UniProtKB-ARBA"/>
</dbReference>
<feature type="compositionally biased region" description="Gly residues" evidence="1">
    <location>
        <begin position="59"/>
        <end position="75"/>
    </location>
</feature>
<dbReference type="GO" id="GO:0005737">
    <property type="term" value="C:cytoplasm"/>
    <property type="evidence" value="ECO:0007669"/>
    <property type="project" value="UniProtKB-ARBA"/>
</dbReference>
<evidence type="ECO:0000313" key="3">
    <source>
        <dbReference type="EMBL" id="KAL3784764.1"/>
    </source>
</evidence>
<dbReference type="Pfam" id="PF12783">
    <property type="entry name" value="Sec7-like_HUS"/>
    <property type="match status" value="1"/>
</dbReference>
<feature type="region of interest" description="Disordered" evidence="1">
    <location>
        <begin position="252"/>
        <end position="334"/>
    </location>
</feature>
<keyword evidence="4" id="KW-1185">Reference proteome</keyword>
<sequence length="1863" mass="204039">MRSDPRYYHTGNGEVEGRGNGNGNGKGGGGGGGRHRRREGSRFDYEERQRQSTTTSAGEKGGGGGGGGGRFWGGGVSVNLADDDWRTTTTSESDVTGGTIISSHPILQGLRDLHDRLSVMGVEGCPPPPPSSTTMTTGAGGRVGGGGGGGGGGTGVDIRALDATAFVAPFAAAVRSADVDARTTGAALSALHKFIVYGFVGGYDDVVGGYDNFSTLGFPPSSSSSSSSYDDNIRESISLVARCIRRASFHSDASSSSSSATTRGKGGLSFWSSSDGRHMQRKGRPILGHRDDTDDEPGFELPSFLSRPRRGKRLQGQGSGGADSSRSMSYSSSSPSDEDVVLKLLSLSVQVLRCPAGRNLLPPGDVIGIFDTCLYVYITAQETRCSLLRSAAADALGHCVIVVFGMRGGRPSKKPTCGHSADSVGPEDNVIDDRADDGDTDSDDDWGDRDPTEDIHSDDALLGGESVARSDSKQHRGLSQYGDDFSVPATDLDGHEIKTEGKPQEEEPALVAIMHRLASLADPLLHDDDTCQLGLGLVNIALETMSDVDDLSVGYPRLLNVMQNNLCRNLLRLSTSNDLICMGLTLRVIFNLFNGIKDHLKVQLEVFLTSVHLRILTPSVNPNSKERVWSSSPERRELALESLLEFCREPHLMADLYMNYDCDINCTNLFETICSTLAKVANPEYESVDQSIKEVEAQLNDENGVSEVWQKTGLNILNRLALEGLLAVIDGIARRCRASPKFNGSLPDHGILPHMDPTQSPPDSGNSAYLGDLISLNNASSVDGSSSAKDPSEYDFCSVSTSSAFLYERSDSVMSDDVDWLSKARHHTSLALRERKIRKRRMAKAVVQFNERSKDKEWIEEGERLGILPTPATPSAIASFFYSTPNLDKAKVGLYLSKGPKEIHPFHAQVLKCFASLFDFRGMTFSDALRLFLDRFRLPGEAQCIDRLMEAFAVRLYEVQLSGTILDINQPVEKSMLDPPCRSNSDCGSRDLTGTLDPPAAADEVYPVLPFTSSDAAFIMSFSTIMLNTDLHNPNMKDEKRMTIEQFVRNNRGINDGADLPTEFLTSLYMDIKKNEIQVKQDMINDGADAFDGLMAKADVATPFFTSNHSAHHKPVLAGVHERDMYISISSASFNAISTLFVESWDDVLVTKALDGLRNSAYICSYFGLHEHFNRILETLLGFGLDYIGSVTSLMSSKPVCGNTGMQSPETKAQGNNQDDQKEVSDIDTELVSRNIPRLPANFLLTLTSDHVRNDNNLELIERTGSAAHRGLLSLYCALTLSKHHLSLVNEAWPTLLDVMFALRDVAALPPRLSDLDDFADSRGNPLPMSVFSNRSHHRVNEYTESIDVSDDSEHKSGFLSIFGFGRASSHRDKGSRVDTTQKRSPLTYLFQKVVHCANFDRIIMKTNDTAMAKRILTAMLDAMFSDGNVEEMISDPLYEHNSVFVLELAARLLISNRVHAGELYPIFFSKFQKLMNSSDASESAIIGLKFPYILERIVVTILRACIHLFDVPEVGLRGQLNRSLNLIATLPGSYTSAISDRIGCGAAIILRSRFYLFDDNTDDWSTIKCLLDLASQNKPGRGFVFDGIASVIDSIDYAVPSPNDAERFSTDENNNDVQLSKYGVEVMASLLLKFMNGSYEDDLSYKVPSMTYIRKVYSFSQHFSDKTHSDNLSASNNAHLHENEFEIMITAIYNDACLSQDETIAKKGFESLQGMVVSTRVDSLPVSKWCAFLQMVATNPPTIESQEARIGSLYLISRLFLTLMPELSNRKENWSELEDWTIRVASIVSENLRFGRATPLFETTVQTVTNVVNVMTMSEFNVGEGVNFCAWVGETLLFELEKVGACGGANSTIVASHEKNHN</sequence>
<dbReference type="PANTHER" id="PTHR10663:SF388">
    <property type="entry name" value="GOLGI-SPECIFIC BREFELDIN A-RESISTANCE GUANINE NUCLEOTIDE EXCHANGE FACTOR 1"/>
    <property type="match status" value="1"/>
</dbReference>
<reference evidence="3 4" key="1">
    <citation type="submission" date="2024-10" db="EMBL/GenBank/DDBJ databases">
        <title>Updated reference genomes for cyclostephanoid diatoms.</title>
        <authorList>
            <person name="Roberts W.R."/>
            <person name="Alverson A.J."/>
        </authorList>
    </citation>
    <scope>NUCLEOTIDE SEQUENCE [LARGE SCALE GENOMIC DNA]</scope>
    <source>
        <strain evidence="3 4">AJA276-08</strain>
    </source>
</reference>
<dbReference type="Gene3D" id="1.10.1000.11">
    <property type="entry name" value="Arf Nucleotide-binding Site Opener,domain 2"/>
    <property type="match status" value="1"/>
</dbReference>
<dbReference type="InterPro" id="IPR032691">
    <property type="entry name" value="Mon2/Sec7/BIG1-like_HUS"/>
</dbReference>
<evidence type="ECO:0000256" key="1">
    <source>
        <dbReference type="SAM" id="MobiDB-lite"/>
    </source>
</evidence>
<feature type="region of interest" description="Disordered" evidence="1">
    <location>
        <begin position="1200"/>
        <end position="1225"/>
    </location>
</feature>
<protein>
    <recommendedName>
        <fullName evidence="2">SEC7 domain-containing protein</fullName>
    </recommendedName>
</protein>
<accession>A0ABD3P942</accession>
<feature type="region of interest" description="Disordered" evidence="1">
    <location>
        <begin position="1"/>
        <end position="75"/>
    </location>
</feature>
<evidence type="ECO:0000259" key="2">
    <source>
        <dbReference type="PROSITE" id="PS50190"/>
    </source>
</evidence>
<dbReference type="CDD" id="cd00171">
    <property type="entry name" value="Sec7"/>
    <property type="match status" value="1"/>
</dbReference>
<dbReference type="Gene3D" id="1.10.220.20">
    <property type="match status" value="1"/>
</dbReference>
<feature type="compositionally biased region" description="Basic and acidic residues" evidence="1">
    <location>
        <begin position="492"/>
        <end position="505"/>
    </location>
</feature>
<gene>
    <name evidence="3" type="ORF">ACHAW5_008135</name>
</gene>
<dbReference type="GO" id="GO:0012505">
    <property type="term" value="C:endomembrane system"/>
    <property type="evidence" value="ECO:0007669"/>
    <property type="project" value="UniProtKB-ARBA"/>
</dbReference>
<feature type="domain" description="SEC7" evidence="2">
    <location>
        <begin position="831"/>
        <end position="1075"/>
    </location>
</feature>
<dbReference type="InterPro" id="IPR035999">
    <property type="entry name" value="Sec7_dom_sf"/>
</dbReference>
<feature type="compositionally biased region" description="Polar residues" evidence="1">
    <location>
        <begin position="1204"/>
        <end position="1218"/>
    </location>
</feature>
<feature type="compositionally biased region" description="Basic and acidic residues" evidence="1">
    <location>
        <begin position="40"/>
        <end position="50"/>
    </location>
</feature>
<feature type="compositionally biased region" description="Low complexity" evidence="1">
    <location>
        <begin position="322"/>
        <end position="334"/>
    </location>
</feature>
<dbReference type="InterPro" id="IPR000904">
    <property type="entry name" value="Sec7_dom"/>
</dbReference>
<evidence type="ECO:0000313" key="4">
    <source>
        <dbReference type="Proteomes" id="UP001530315"/>
    </source>
</evidence>
<dbReference type="SMART" id="SM00222">
    <property type="entry name" value="Sec7"/>
    <property type="match status" value="1"/>
</dbReference>
<dbReference type="InterPro" id="IPR023394">
    <property type="entry name" value="Sec7_C_sf"/>
</dbReference>